<sequence>MNDVLEVLSALANIASIVRFLLDLRRFLKSKEEDKQPVDDVVQTRKEPDGNQAPQSKHRAARAPVDKGRALLMHC</sequence>
<name>A0A921IRT4_9ACTN</name>
<reference evidence="2" key="1">
    <citation type="journal article" date="2021" name="PeerJ">
        <title>Extensive microbial diversity within the chicken gut microbiome revealed by metagenomics and culture.</title>
        <authorList>
            <person name="Gilroy R."/>
            <person name="Ravi A."/>
            <person name="Getino M."/>
            <person name="Pursley I."/>
            <person name="Horton D.L."/>
            <person name="Alikhan N.F."/>
            <person name="Baker D."/>
            <person name="Gharbi K."/>
            <person name="Hall N."/>
            <person name="Watson M."/>
            <person name="Adriaenssens E.M."/>
            <person name="Foster-Nyarko E."/>
            <person name="Jarju S."/>
            <person name="Secka A."/>
            <person name="Antonio M."/>
            <person name="Oren A."/>
            <person name="Chaudhuri R.R."/>
            <person name="La Ragione R."/>
            <person name="Hildebrand F."/>
            <person name="Pallen M.J."/>
        </authorList>
    </citation>
    <scope>NUCLEOTIDE SEQUENCE</scope>
    <source>
        <strain evidence="2">ChiGjej2B2-7701</strain>
    </source>
</reference>
<dbReference type="Proteomes" id="UP000746751">
    <property type="component" value="Unassembled WGS sequence"/>
</dbReference>
<evidence type="ECO:0000313" key="3">
    <source>
        <dbReference type="Proteomes" id="UP000746751"/>
    </source>
</evidence>
<comment type="caution">
    <text evidence="2">The sequence shown here is derived from an EMBL/GenBank/DDBJ whole genome shotgun (WGS) entry which is preliminary data.</text>
</comment>
<proteinExistence type="predicted"/>
<organism evidence="2 3">
    <name type="scientific">Collinsella ihumii</name>
    <dbReference type="NCBI Taxonomy" id="1720204"/>
    <lineage>
        <taxon>Bacteria</taxon>
        <taxon>Bacillati</taxon>
        <taxon>Actinomycetota</taxon>
        <taxon>Coriobacteriia</taxon>
        <taxon>Coriobacteriales</taxon>
        <taxon>Coriobacteriaceae</taxon>
        <taxon>Collinsella</taxon>
    </lineage>
</organism>
<gene>
    <name evidence="2" type="ORF">K8U80_05415</name>
</gene>
<dbReference type="AlphaFoldDB" id="A0A921IRT4"/>
<reference evidence="2" key="2">
    <citation type="submission" date="2021-09" db="EMBL/GenBank/DDBJ databases">
        <authorList>
            <person name="Gilroy R."/>
        </authorList>
    </citation>
    <scope>NUCLEOTIDE SEQUENCE</scope>
    <source>
        <strain evidence="2">ChiGjej2B2-7701</strain>
    </source>
</reference>
<evidence type="ECO:0000313" key="2">
    <source>
        <dbReference type="EMBL" id="HJG30818.1"/>
    </source>
</evidence>
<evidence type="ECO:0000256" key="1">
    <source>
        <dbReference type="SAM" id="MobiDB-lite"/>
    </source>
</evidence>
<accession>A0A921IRT4</accession>
<dbReference type="EMBL" id="DYVF01000038">
    <property type="protein sequence ID" value="HJG30818.1"/>
    <property type="molecule type" value="Genomic_DNA"/>
</dbReference>
<feature type="region of interest" description="Disordered" evidence="1">
    <location>
        <begin position="33"/>
        <end position="67"/>
    </location>
</feature>
<protein>
    <submittedName>
        <fullName evidence="2">Uncharacterized protein</fullName>
    </submittedName>
</protein>
<feature type="compositionally biased region" description="Basic and acidic residues" evidence="1">
    <location>
        <begin position="33"/>
        <end position="49"/>
    </location>
</feature>